<evidence type="ECO:0000259" key="5">
    <source>
        <dbReference type="PROSITE" id="PS50023"/>
    </source>
</evidence>
<keyword evidence="3 4" id="KW-0440">LIM domain</keyword>
<organism evidence="6 7">
    <name type="scientific">Cirrhinus mrigala</name>
    <name type="common">Mrigala</name>
    <dbReference type="NCBI Taxonomy" id="683832"/>
    <lineage>
        <taxon>Eukaryota</taxon>
        <taxon>Metazoa</taxon>
        <taxon>Chordata</taxon>
        <taxon>Craniata</taxon>
        <taxon>Vertebrata</taxon>
        <taxon>Euteleostomi</taxon>
        <taxon>Actinopterygii</taxon>
        <taxon>Neopterygii</taxon>
        <taxon>Teleostei</taxon>
        <taxon>Ostariophysi</taxon>
        <taxon>Cypriniformes</taxon>
        <taxon>Cyprinidae</taxon>
        <taxon>Labeoninae</taxon>
        <taxon>Labeonini</taxon>
        <taxon>Cirrhinus</taxon>
    </lineage>
</organism>
<dbReference type="InterPro" id="IPR050604">
    <property type="entry name" value="PDZ-LIM_domain"/>
</dbReference>
<sequence>GPFLVAMGKSWHKDEFICTHCHSSLADVGFVEDHGSVYCVCCYEQFLAPTCFKCQQKILG</sequence>
<dbReference type="PANTHER" id="PTHR24214">
    <property type="entry name" value="PDZ AND LIM DOMAIN PROTEIN ZASP"/>
    <property type="match status" value="1"/>
</dbReference>
<dbReference type="EMBL" id="JAMKFB020000010">
    <property type="protein sequence ID" value="KAL0183270.1"/>
    <property type="molecule type" value="Genomic_DNA"/>
</dbReference>
<dbReference type="GO" id="GO:0046872">
    <property type="term" value="F:metal ion binding"/>
    <property type="evidence" value="ECO:0007669"/>
    <property type="project" value="UniProtKB-KW"/>
</dbReference>
<dbReference type="AlphaFoldDB" id="A0ABD0QAI7"/>
<feature type="non-terminal residue" evidence="6">
    <location>
        <position position="60"/>
    </location>
</feature>
<feature type="domain" description="LIM zinc-binding" evidence="5">
    <location>
        <begin position="1"/>
        <end position="49"/>
    </location>
</feature>
<evidence type="ECO:0000256" key="2">
    <source>
        <dbReference type="ARBA" id="ARBA00022833"/>
    </source>
</evidence>
<dbReference type="Pfam" id="PF00412">
    <property type="entry name" value="LIM"/>
    <property type="match status" value="1"/>
</dbReference>
<evidence type="ECO:0000313" key="6">
    <source>
        <dbReference type="EMBL" id="KAL0183270.1"/>
    </source>
</evidence>
<dbReference type="PROSITE" id="PS50023">
    <property type="entry name" value="LIM_DOMAIN_2"/>
    <property type="match status" value="1"/>
</dbReference>
<feature type="non-terminal residue" evidence="6">
    <location>
        <position position="1"/>
    </location>
</feature>
<keyword evidence="1 4" id="KW-0479">Metal-binding</keyword>
<evidence type="ECO:0000256" key="4">
    <source>
        <dbReference type="PROSITE-ProRule" id="PRU00125"/>
    </source>
</evidence>
<evidence type="ECO:0000313" key="7">
    <source>
        <dbReference type="Proteomes" id="UP001529510"/>
    </source>
</evidence>
<evidence type="ECO:0000256" key="1">
    <source>
        <dbReference type="ARBA" id="ARBA00022723"/>
    </source>
</evidence>
<gene>
    <name evidence="6" type="ORF">M9458_022645</name>
</gene>
<dbReference type="Gene3D" id="2.10.110.10">
    <property type="entry name" value="Cysteine Rich Protein"/>
    <property type="match status" value="1"/>
</dbReference>
<evidence type="ECO:0000256" key="3">
    <source>
        <dbReference type="ARBA" id="ARBA00023038"/>
    </source>
</evidence>
<proteinExistence type="predicted"/>
<accession>A0ABD0QAI7</accession>
<reference evidence="6 7" key="1">
    <citation type="submission" date="2024-05" db="EMBL/GenBank/DDBJ databases">
        <title>Genome sequencing and assembly of Indian major carp, Cirrhinus mrigala (Hamilton, 1822).</title>
        <authorList>
            <person name="Mohindra V."/>
            <person name="Chowdhury L.M."/>
            <person name="Lal K."/>
            <person name="Jena J.K."/>
        </authorList>
    </citation>
    <scope>NUCLEOTIDE SEQUENCE [LARGE SCALE GENOMIC DNA]</scope>
    <source>
        <strain evidence="6">CM1030</strain>
        <tissue evidence="6">Blood</tissue>
    </source>
</reference>
<keyword evidence="7" id="KW-1185">Reference proteome</keyword>
<keyword evidence="2 4" id="KW-0862">Zinc</keyword>
<name>A0ABD0QAI7_CIRMR</name>
<dbReference type="PANTHER" id="PTHR24214:SF32">
    <property type="entry name" value="PDZ AND LIM DOMAIN PROTEIN 5"/>
    <property type="match status" value="1"/>
</dbReference>
<protein>
    <recommendedName>
        <fullName evidence="5">LIM zinc-binding domain-containing protein</fullName>
    </recommendedName>
</protein>
<dbReference type="Proteomes" id="UP001529510">
    <property type="component" value="Unassembled WGS sequence"/>
</dbReference>
<dbReference type="InterPro" id="IPR001781">
    <property type="entry name" value="Znf_LIM"/>
</dbReference>
<dbReference type="SUPFAM" id="SSF57716">
    <property type="entry name" value="Glucocorticoid receptor-like (DNA-binding domain)"/>
    <property type="match status" value="1"/>
</dbReference>
<comment type="caution">
    <text evidence="6">The sequence shown here is derived from an EMBL/GenBank/DDBJ whole genome shotgun (WGS) entry which is preliminary data.</text>
</comment>
<dbReference type="SMART" id="SM00132">
    <property type="entry name" value="LIM"/>
    <property type="match status" value="1"/>
</dbReference>